<feature type="transmembrane region" description="Helical" evidence="1">
    <location>
        <begin position="186"/>
        <end position="204"/>
    </location>
</feature>
<dbReference type="RefSeq" id="WP_386832689.1">
    <property type="nucleotide sequence ID" value="NZ_JBHUNP010000001.1"/>
</dbReference>
<feature type="transmembrane region" description="Helical" evidence="1">
    <location>
        <begin position="154"/>
        <end position="174"/>
    </location>
</feature>
<dbReference type="Proteomes" id="UP001597521">
    <property type="component" value="Unassembled WGS sequence"/>
</dbReference>
<accession>A0ABW5QJ44</accession>
<keyword evidence="3" id="KW-1185">Reference proteome</keyword>
<keyword evidence="1" id="KW-0812">Transmembrane</keyword>
<evidence type="ECO:0000313" key="3">
    <source>
        <dbReference type="Proteomes" id="UP001597521"/>
    </source>
</evidence>
<feature type="transmembrane region" description="Helical" evidence="1">
    <location>
        <begin position="277"/>
        <end position="301"/>
    </location>
</feature>
<feature type="transmembrane region" description="Helical" evidence="1">
    <location>
        <begin position="71"/>
        <end position="87"/>
    </location>
</feature>
<dbReference type="EMBL" id="JBHUNP010000001">
    <property type="protein sequence ID" value="MFD2647670.1"/>
    <property type="molecule type" value="Genomic_DNA"/>
</dbReference>
<feature type="transmembrane region" description="Helical" evidence="1">
    <location>
        <begin position="31"/>
        <end position="51"/>
    </location>
</feature>
<feature type="transmembrane region" description="Helical" evidence="1">
    <location>
        <begin position="307"/>
        <end position="326"/>
    </location>
</feature>
<dbReference type="Pfam" id="PF05940">
    <property type="entry name" value="NnrS"/>
    <property type="match status" value="1"/>
</dbReference>
<feature type="transmembrane region" description="Helical" evidence="1">
    <location>
        <begin position="338"/>
        <end position="357"/>
    </location>
</feature>
<reference evidence="3" key="1">
    <citation type="journal article" date="2019" name="Int. J. Syst. Evol. Microbiol.">
        <title>The Global Catalogue of Microorganisms (GCM) 10K type strain sequencing project: providing services to taxonomists for standard genome sequencing and annotation.</title>
        <authorList>
            <consortium name="The Broad Institute Genomics Platform"/>
            <consortium name="The Broad Institute Genome Sequencing Center for Infectious Disease"/>
            <person name="Wu L."/>
            <person name="Ma J."/>
        </authorList>
    </citation>
    <scope>NUCLEOTIDE SEQUENCE [LARGE SCALE GENOMIC DNA]</scope>
    <source>
        <strain evidence="3">CCM 7427</strain>
    </source>
</reference>
<feature type="transmembrane region" description="Helical" evidence="1">
    <location>
        <begin position="123"/>
        <end position="142"/>
    </location>
</feature>
<protein>
    <submittedName>
        <fullName evidence="2">NnrS family protein</fullName>
    </submittedName>
</protein>
<keyword evidence="1" id="KW-1133">Transmembrane helix</keyword>
<feature type="transmembrane region" description="Helical" evidence="1">
    <location>
        <begin position="99"/>
        <end position="117"/>
    </location>
</feature>
<sequence>MTQQAETKRQPVPRGLGRTGPVILSYGFRPFFLAAGVWGIAAMALWIATLAGAMEAGGSLGGVSWHAHEMLFGYTSAALAGFLLTAIPNWTGRLPVSGWPLLGLFAVWCLGRLALLFPDTIGPDWAVALDILFLPLLLAICAREVIAGKKWKDLKVLAGLLALSVANAAFDIAMLTTGDTALPSRLAVAAYVMLIAIIGGRILPSFTRNWLAKNGWKAFPAAYDTFDTVALLIGLAALAVWVVVPEGWPVAVLHLIAGAAHAWRLKRWQGWSARAEGLVLILHVAYAFVPLGFLGTAAAALGLMEPAAALHVFTVGAIGTMTLAVMSRATRGHTGLPLHASGWTVASYAAVVAAALVRPLNAVLPDLTLEIYSAAGVLWMLAFALYVLEYAPPLTRRRKDLPPGRGKD</sequence>
<name>A0ABW5QJ44_9HYPH</name>
<feature type="transmembrane region" description="Helical" evidence="1">
    <location>
        <begin position="248"/>
        <end position="265"/>
    </location>
</feature>
<dbReference type="InterPro" id="IPR010266">
    <property type="entry name" value="NnrS"/>
</dbReference>
<comment type="caution">
    <text evidence="2">The sequence shown here is derived from an EMBL/GenBank/DDBJ whole genome shotgun (WGS) entry which is preliminary data.</text>
</comment>
<evidence type="ECO:0000313" key="2">
    <source>
        <dbReference type="EMBL" id="MFD2647670.1"/>
    </source>
</evidence>
<proteinExistence type="predicted"/>
<feature type="transmembrane region" description="Helical" evidence="1">
    <location>
        <begin position="225"/>
        <end position="242"/>
    </location>
</feature>
<gene>
    <name evidence="2" type="ORF">ACFSX5_07700</name>
</gene>
<evidence type="ECO:0000256" key="1">
    <source>
        <dbReference type="SAM" id="Phobius"/>
    </source>
</evidence>
<keyword evidence="1" id="KW-0472">Membrane</keyword>
<feature type="transmembrane region" description="Helical" evidence="1">
    <location>
        <begin position="369"/>
        <end position="388"/>
    </location>
</feature>
<organism evidence="2 3">
    <name type="scientific">Devosia albogilva</name>
    <dbReference type="NCBI Taxonomy" id="429726"/>
    <lineage>
        <taxon>Bacteria</taxon>
        <taxon>Pseudomonadati</taxon>
        <taxon>Pseudomonadota</taxon>
        <taxon>Alphaproteobacteria</taxon>
        <taxon>Hyphomicrobiales</taxon>
        <taxon>Devosiaceae</taxon>
        <taxon>Devosia</taxon>
    </lineage>
</organism>